<accession>A0A517L9B0</accession>
<gene>
    <name evidence="2" type="ORF">FKW77_005494</name>
</gene>
<feature type="region of interest" description="Disordered" evidence="1">
    <location>
        <begin position="340"/>
        <end position="364"/>
    </location>
</feature>
<feature type="compositionally biased region" description="Low complexity" evidence="1">
    <location>
        <begin position="222"/>
        <end position="238"/>
    </location>
</feature>
<dbReference type="OrthoDB" id="3933419at2759"/>
<feature type="region of interest" description="Disordered" evidence="1">
    <location>
        <begin position="376"/>
        <end position="539"/>
    </location>
</feature>
<feature type="compositionally biased region" description="Polar residues" evidence="1">
    <location>
        <begin position="36"/>
        <end position="52"/>
    </location>
</feature>
<dbReference type="AlphaFoldDB" id="A0A517L9B0"/>
<feature type="compositionally biased region" description="Polar residues" evidence="1">
    <location>
        <begin position="572"/>
        <end position="587"/>
    </location>
</feature>
<feature type="compositionally biased region" description="Polar residues" evidence="1">
    <location>
        <begin position="502"/>
        <end position="518"/>
    </location>
</feature>
<organism evidence="2 3">
    <name type="scientific">Venturia effusa</name>
    <dbReference type="NCBI Taxonomy" id="50376"/>
    <lineage>
        <taxon>Eukaryota</taxon>
        <taxon>Fungi</taxon>
        <taxon>Dikarya</taxon>
        <taxon>Ascomycota</taxon>
        <taxon>Pezizomycotina</taxon>
        <taxon>Dothideomycetes</taxon>
        <taxon>Pleosporomycetidae</taxon>
        <taxon>Venturiales</taxon>
        <taxon>Venturiaceae</taxon>
        <taxon>Venturia</taxon>
    </lineage>
</organism>
<evidence type="ECO:0000256" key="1">
    <source>
        <dbReference type="SAM" id="MobiDB-lite"/>
    </source>
</evidence>
<feature type="region of interest" description="Disordered" evidence="1">
    <location>
        <begin position="179"/>
        <end position="272"/>
    </location>
</feature>
<keyword evidence="3" id="KW-1185">Reference proteome</keyword>
<name>A0A517L9B0_9PEZI</name>
<feature type="compositionally biased region" description="Basic and acidic residues" evidence="1">
    <location>
        <begin position="88"/>
        <end position="97"/>
    </location>
</feature>
<protein>
    <submittedName>
        <fullName evidence="2">Uncharacterized protein</fullName>
    </submittedName>
</protein>
<feature type="compositionally biased region" description="Basic and acidic residues" evidence="1">
    <location>
        <begin position="419"/>
        <end position="429"/>
    </location>
</feature>
<feature type="compositionally biased region" description="Acidic residues" evidence="1">
    <location>
        <begin position="114"/>
        <end position="126"/>
    </location>
</feature>
<sequence>MAPRTRPKKPAPDQTYTSKPALKQKRLPARRRTVTYKAQTPSLKKRQSTLTQIDFARLSSRDEFDDISDGDDLEEQRPPKKKRRSSKTKGETRRDRTLTQMEFVKTPKRTIPVEDSEEEEALSDEEELVNEAIHLTPSSSEDKAPILRRPSRKILEIADSTESLETLGSISARQKIIGEEEADGQIAEADTENRASTTTHGGTMLPPAIPQTPKRVRVLVVPSSQTPPTTPISTQQSPRCPGSGKERSPLQERSTNMPMLKDSAEDMSEANTDGACQKIPLPFELDHAIRDTQPVDSPTKRRAKDFRAQMDALRNGGALHQNRRNTRTFERGQIIRSSTNVSLVSEEGEHETRNIRSKNGETQFTIGEATQAILGEMDLSGEAAEEARLEEDAALKDVESDHGSGAGPNPEVQGQDVGEQNRGENKDDETICEIGEPQEPPGLEDDELPDRTNAPEDNALQPQDVHPRESSPELPYDCYEQEGRVPSSQNETPRGSRRTDYDLNTQGRRVTFSDQLDTLTLPIPRSPTSAASEEVDTQESVDAASAQLIYESQAYAALAASSPIEPEVMPIPTSSPAGPRYSSQSHFRTSRIPRKNTQVQFVSEDETQASSTGRTETLSTASGTYPKSALKGSRRRQSQARSSQGPPSSPSTQRQQQARSEPTTPGIFRFLKGPVTASQLIPDSLRSDLDDGIGLPPRWTQDEEEDDDEL</sequence>
<feature type="compositionally biased region" description="Polar residues" evidence="1">
    <location>
        <begin position="608"/>
        <end position="625"/>
    </location>
</feature>
<dbReference type="EMBL" id="CP042191">
    <property type="protein sequence ID" value="QDS72223.1"/>
    <property type="molecule type" value="Genomic_DNA"/>
</dbReference>
<feature type="compositionally biased region" description="Basic and acidic residues" evidence="1">
    <location>
        <begin position="385"/>
        <end position="402"/>
    </location>
</feature>
<feature type="region of interest" description="Disordered" evidence="1">
    <location>
        <begin position="566"/>
        <end position="710"/>
    </location>
</feature>
<feature type="compositionally biased region" description="Acidic residues" evidence="1">
    <location>
        <begin position="63"/>
        <end position="74"/>
    </location>
</feature>
<feature type="region of interest" description="Disordered" evidence="1">
    <location>
        <begin position="1"/>
        <end position="126"/>
    </location>
</feature>
<feature type="compositionally biased region" description="Low complexity" evidence="1">
    <location>
        <begin position="639"/>
        <end position="660"/>
    </location>
</feature>
<evidence type="ECO:0000313" key="2">
    <source>
        <dbReference type="EMBL" id="QDS72223.1"/>
    </source>
</evidence>
<evidence type="ECO:0000313" key="3">
    <source>
        <dbReference type="Proteomes" id="UP000316270"/>
    </source>
</evidence>
<reference evidence="2 3" key="1">
    <citation type="submission" date="2019-07" db="EMBL/GenBank/DDBJ databases">
        <title>Finished genome of Venturia effusa.</title>
        <authorList>
            <person name="Young C.A."/>
            <person name="Cox M.P."/>
            <person name="Ganley A.R.D."/>
            <person name="David W.J."/>
        </authorList>
    </citation>
    <scope>NUCLEOTIDE SEQUENCE [LARGE SCALE GENOMIC DNA]</scope>
    <source>
        <strain evidence="3">albino</strain>
    </source>
</reference>
<proteinExistence type="predicted"/>
<dbReference type="Proteomes" id="UP000316270">
    <property type="component" value="Chromosome 7"/>
</dbReference>
<feature type="compositionally biased region" description="Basic residues" evidence="1">
    <location>
        <begin position="22"/>
        <end position="34"/>
    </location>
</feature>